<organism evidence="2 3">
    <name type="scientific">Bifidobacterium dolichotidis</name>
    <dbReference type="NCBI Taxonomy" id="2306976"/>
    <lineage>
        <taxon>Bacteria</taxon>
        <taxon>Bacillati</taxon>
        <taxon>Actinomycetota</taxon>
        <taxon>Actinomycetes</taxon>
        <taxon>Bifidobacteriales</taxon>
        <taxon>Bifidobacteriaceae</taxon>
        <taxon>Bifidobacterium</taxon>
    </lineage>
</organism>
<reference evidence="2 3" key="1">
    <citation type="submission" date="2018-09" db="EMBL/GenBank/DDBJ databases">
        <title>Characterization of the phylogenetic diversity of five novel species belonging to the genus Bifidobacterium.</title>
        <authorList>
            <person name="Lugli G.A."/>
            <person name="Duranti S."/>
            <person name="Milani C."/>
        </authorList>
    </citation>
    <scope>NUCLEOTIDE SEQUENCE [LARGE SCALE GENOMIC DNA]</scope>
    <source>
        <strain evidence="2 3">2036B</strain>
    </source>
</reference>
<dbReference type="EMBL" id="QXGM01000001">
    <property type="protein sequence ID" value="RSX55711.1"/>
    <property type="molecule type" value="Genomic_DNA"/>
</dbReference>
<evidence type="ECO:0000313" key="2">
    <source>
        <dbReference type="EMBL" id="RSX55711.1"/>
    </source>
</evidence>
<accession>A0A430FS65</accession>
<dbReference type="RefSeq" id="WP_241218820.1">
    <property type="nucleotide sequence ID" value="NZ_QXGM01000001.1"/>
</dbReference>
<dbReference type="PANTHER" id="PTHR15020:SF50">
    <property type="entry name" value="UPF0659 PROTEIN YMR090W"/>
    <property type="match status" value="1"/>
</dbReference>
<proteinExistence type="predicted"/>
<comment type="caution">
    <text evidence="2">The sequence shown here is derived from an EMBL/GenBank/DDBJ whole genome shotgun (WGS) entry which is preliminary data.</text>
</comment>
<protein>
    <submittedName>
        <fullName evidence="2">NAD-dependent dehydratase</fullName>
    </submittedName>
</protein>
<dbReference type="AlphaFoldDB" id="A0A430FS65"/>
<evidence type="ECO:0000259" key="1">
    <source>
        <dbReference type="Pfam" id="PF13460"/>
    </source>
</evidence>
<feature type="domain" description="NAD(P)-binding" evidence="1">
    <location>
        <begin position="9"/>
        <end position="195"/>
    </location>
</feature>
<keyword evidence="3" id="KW-1185">Reference proteome</keyword>
<gene>
    <name evidence="2" type="ORF">D2E26_0274</name>
</gene>
<dbReference type="PANTHER" id="PTHR15020">
    <property type="entry name" value="FLAVIN REDUCTASE-RELATED"/>
    <property type="match status" value="1"/>
</dbReference>
<dbReference type="InterPro" id="IPR016040">
    <property type="entry name" value="NAD(P)-bd_dom"/>
</dbReference>
<sequence>MARTVAILGAAGRIAKLAEPILLAQGLDLVLYARHPQRINSDVRKSSHVHVVQGEAMETGKLAEAVEDASVVYANFTGGTGHDRPSIVDQAESVVDAMKSPKHKRLVWVSSLGIYDEIPGMYGQWNRATLGHILVEYAEAAKVIEDSHLDYTIIRPAWVSDTDEVTYEITDSKAPTQATEVPQLSVANIVSEIMNGTFELQS</sequence>
<dbReference type="InterPro" id="IPR036291">
    <property type="entry name" value="NAD(P)-bd_dom_sf"/>
</dbReference>
<dbReference type="Proteomes" id="UP000287609">
    <property type="component" value="Unassembled WGS sequence"/>
</dbReference>
<evidence type="ECO:0000313" key="3">
    <source>
        <dbReference type="Proteomes" id="UP000287609"/>
    </source>
</evidence>
<dbReference type="SUPFAM" id="SSF51735">
    <property type="entry name" value="NAD(P)-binding Rossmann-fold domains"/>
    <property type="match status" value="1"/>
</dbReference>
<dbReference type="Pfam" id="PF13460">
    <property type="entry name" value="NAD_binding_10"/>
    <property type="match status" value="1"/>
</dbReference>
<dbReference type="Gene3D" id="3.40.50.720">
    <property type="entry name" value="NAD(P)-binding Rossmann-like Domain"/>
    <property type="match status" value="1"/>
</dbReference>
<name>A0A430FS65_9BIFI</name>